<sequence length="104" mass="11319">MLHQLLCGAIALVIGSTAIAPAQAQQRPNTQSTPSSRSTTPPDPKCPIKGNISQTTDGQNTGRRLYHLPGMRDYERTVIDLSRGERWFCSEAEAIAAGWTKAPR</sequence>
<name>A0ABW7CDQ9_9CYAN</name>
<gene>
    <name evidence="3" type="ORF">VPK24_10845</name>
</gene>
<keyword evidence="4" id="KW-1185">Reference proteome</keyword>
<dbReference type="EMBL" id="JAZAQF010000059">
    <property type="protein sequence ID" value="MFG3818133.1"/>
    <property type="molecule type" value="Genomic_DNA"/>
</dbReference>
<feature type="compositionally biased region" description="Polar residues" evidence="1">
    <location>
        <begin position="51"/>
        <end position="62"/>
    </location>
</feature>
<comment type="caution">
    <text evidence="3">The sequence shown here is derived from an EMBL/GenBank/DDBJ whole genome shotgun (WGS) entry which is preliminary data.</text>
</comment>
<evidence type="ECO:0000256" key="2">
    <source>
        <dbReference type="SAM" id="SignalP"/>
    </source>
</evidence>
<feature type="signal peptide" evidence="2">
    <location>
        <begin position="1"/>
        <end position="24"/>
    </location>
</feature>
<proteinExistence type="predicted"/>
<dbReference type="RefSeq" id="WP_393013110.1">
    <property type="nucleotide sequence ID" value="NZ_JAZAQF010000059.1"/>
</dbReference>
<evidence type="ECO:0000313" key="3">
    <source>
        <dbReference type="EMBL" id="MFG3818133.1"/>
    </source>
</evidence>
<accession>A0ABW7CDQ9</accession>
<feature type="region of interest" description="Disordered" evidence="1">
    <location>
        <begin position="21"/>
        <end position="65"/>
    </location>
</feature>
<protein>
    <recommendedName>
        <fullName evidence="5">Nuclease</fullName>
    </recommendedName>
</protein>
<evidence type="ECO:0000256" key="1">
    <source>
        <dbReference type="SAM" id="MobiDB-lite"/>
    </source>
</evidence>
<dbReference type="Proteomes" id="UP001604335">
    <property type="component" value="Unassembled WGS sequence"/>
</dbReference>
<feature type="chain" id="PRO_5046244875" description="Nuclease" evidence="2">
    <location>
        <begin position="25"/>
        <end position="104"/>
    </location>
</feature>
<feature type="compositionally biased region" description="Low complexity" evidence="1">
    <location>
        <begin position="28"/>
        <end position="40"/>
    </location>
</feature>
<reference evidence="4" key="1">
    <citation type="journal article" date="2024" name="Algal Res.">
        <title>Biochemical, toxicological and genomic investigation of a high-biomass producing Limnothrix strain isolated from Italian shallow drinking water reservoir.</title>
        <authorList>
            <person name="Simonazzi M."/>
            <person name="Shishido T.K."/>
            <person name="Delbaje E."/>
            <person name="Wahlsten M."/>
            <person name="Fewer D.P."/>
            <person name="Sivonen K."/>
            <person name="Pezzolesi L."/>
            <person name="Pistocchi R."/>
        </authorList>
    </citation>
    <scope>NUCLEOTIDE SEQUENCE [LARGE SCALE GENOMIC DNA]</scope>
    <source>
        <strain evidence="4">LRLZ20PSL1</strain>
    </source>
</reference>
<evidence type="ECO:0008006" key="5">
    <source>
        <dbReference type="Google" id="ProtNLM"/>
    </source>
</evidence>
<organism evidence="3 4">
    <name type="scientific">Limnothrix redekei LRLZ20PSL1</name>
    <dbReference type="NCBI Taxonomy" id="3112953"/>
    <lineage>
        <taxon>Bacteria</taxon>
        <taxon>Bacillati</taxon>
        <taxon>Cyanobacteriota</taxon>
        <taxon>Cyanophyceae</taxon>
        <taxon>Pseudanabaenales</taxon>
        <taxon>Pseudanabaenaceae</taxon>
        <taxon>Limnothrix</taxon>
    </lineage>
</organism>
<keyword evidence="2" id="KW-0732">Signal</keyword>
<evidence type="ECO:0000313" key="4">
    <source>
        <dbReference type="Proteomes" id="UP001604335"/>
    </source>
</evidence>